<dbReference type="PANTHER" id="PTHR30346">
    <property type="entry name" value="TRANSCRIPTIONAL DUAL REGULATOR HCAR-RELATED"/>
    <property type="match status" value="1"/>
</dbReference>
<dbReference type="Gene3D" id="3.40.190.10">
    <property type="entry name" value="Periplasmic binding protein-like II"/>
    <property type="match status" value="2"/>
</dbReference>
<dbReference type="GO" id="GO:0003677">
    <property type="term" value="F:DNA binding"/>
    <property type="evidence" value="ECO:0007669"/>
    <property type="project" value="UniProtKB-KW"/>
</dbReference>
<evidence type="ECO:0000256" key="2">
    <source>
        <dbReference type="ARBA" id="ARBA00023015"/>
    </source>
</evidence>
<dbReference type="Pfam" id="PF00126">
    <property type="entry name" value="HTH_1"/>
    <property type="match status" value="1"/>
</dbReference>
<dbReference type="InterPro" id="IPR036388">
    <property type="entry name" value="WH-like_DNA-bd_sf"/>
</dbReference>
<dbReference type="Proteomes" id="UP000248889">
    <property type="component" value="Unassembled WGS sequence"/>
</dbReference>
<evidence type="ECO:0000256" key="3">
    <source>
        <dbReference type="ARBA" id="ARBA00023125"/>
    </source>
</evidence>
<dbReference type="InterPro" id="IPR005119">
    <property type="entry name" value="LysR_subst-bd"/>
</dbReference>
<dbReference type="CDD" id="cd08414">
    <property type="entry name" value="PBP2_LTTR_aromatics_like"/>
    <property type="match status" value="1"/>
</dbReference>
<comment type="caution">
    <text evidence="6">The sequence shown here is derived from an EMBL/GenBank/DDBJ whole genome shotgun (WGS) entry which is preliminary data.</text>
</comment>
<keyword evidence="7" id="KW-1185">Reference proteome</keyword>
<proteinExistence type="inferred from homology"/>
<dbReference type="InterPro" id="IPR000847">
    <property type="entry name" value="LysR_HTH_N"/>
</dbReference>
<name>A0A2X0ITR3_9ACTN</name>
<protein>
    <submittedName>
        <fullName evidence="6">LysR family transcriptional regulator</fullName>
    </submittedName>
</protein>
<dbReference type="InterPro" id="IPR036390">
    <property type="entry name" value="WH_DNA-bd_sf"/>
</dbReference>
<dbReference type="PROSITE" id="PS50931">
    <property type="entry name" value="HTH_LYSR"/>
    <property type="match status" value="1"/>
</dbReference>
<dbReference type="PROSITE" id="PS51257">
    <property type="entry name" value="PROKAR_LIPOPROTEIN"/>
    <property type="match status" value="1"/>
</dbReference>
<dbReference type="Gene3D" id="1.10.10.10">
    <property type="entry name" value="Winged helix-like DNA-binding domain superfamily/Winged helix DNA-binding domain"/>
    <property type="match status" value="1"/>
</dbReference>
<keyword evidence="2" id="KW-0805">Transcription regulation</keyword>
<dbReference type="EMBL" id="QKYN01000185">
    <property type="protein sequence ID" value="RAG80966.1"/>
    <property type="molecule type" value="Genomic_DNA"/>
</dbReference>
<evidence type="ECO:0000259" key="5">
    <source>
        <dbReference type="PROSITE" id="PS50931"/>
    </source>
</evidence>
<keyword evidence="3" id="KW-0238">DNA-binding</keyword>
<sequence>MELELRHLRALCAIADAGSVSGAAVALGCSQPAMSTQLRRIEQFFGEPLFERAPSGVEPTPYGAEVLAQARDTLVRVAAIGRRPAADAAAARPPLRLAATNSPVLPGMVARLRGRLPGLTLRVSSVYASSTIVDLLEQGELDAAIAVDYPGMELRHSDAVAVRGLVTEPCSLAMSARHPLRHRTEIALGDLSAEAWFVTPDDGAGWPGVFYRACAGAGFTPGTVHEFLGDASQLQHMIGEGLGVSVVQATLRPIPGVLVKPLTGTPLWCRYLLAWRPAGVSGEVAEHLFAAASAAYRDLVVR</sequence>
<feature type="domain" description="HTH lysR-type" evidence="5">
    <location>
        <begin position="3"/>
        <end position="60"/>
    </location>
</feature>
<dbReference type="PRINTS" id="PR00039">
    <property type="entry name" value="HTHLYSR"/>
</dbReference>
<accession>A0A2X0ITR3</accession>
<organism evidence="6 7">
    <name type="scientific">Streptacidiphilus pinicola</name>
    <dbReference type="NCBI Taxonomy" id="2219663"/>
    <lineage>
        <taxon>Bacteria</taxon>
        <taxon>Bacillati</taxon>
        <taxon>Actinomycetota</taxon>
        <taxon>Actinomycetes</taxon>
        <taxon>Kitasatosporales</taxon>
        <taxon>Streptomycetaceae</taxon>
        <taxon>Streptacidiphilus</taxon>
    </lineage>
</organism>
<dbReference type="Pfam" id="PF03466">
    <property type="entry name" value="LysR_substrate"/>
    <property type="match status" value="1"/>
</dbReference>
<evidence type="ECO:0000256" key="4">
    <source>
        <dbReference type="ARBA" id="ARBA00023163"/>
    </source>
</evidence>
<keyword evidence="4" id="KW-0804">Transcription</keyword>
<dbReference type="GO" id="GO:0032993">
    <property type="term" value="C:protein-DNA complex"/>
    <property type="evidence" value="ECO:0007669"/>
    <property type="project" value="TreeGrafter"/>
</dbReference>
<gene>
    <name evidence="6" type="ORF">DN069_35200</name>
</gene>
<dbReference type="PANTHER" id="PTHR30346:SF30">
    <property type="entry name" value="SMALL NEUTRAL PROTEASE REGULATORY PROTEIN"/>
    <property type="match status" value="1"/>
</dbReference>
<dbReference type="RefSeq" id="WP_111507320.1">
    <property type="nucleotide sequence ID" value="NZ_QKYN01000185.1"/>
</dbReference>
<evidence type="ECO:0000256" key="1">
    <source>
        <dbReference type="ARBA" id="ARBA00009437"/>
    </source>
</evidence>
<dbReference type="SUPFAM" id="SSF53850">
    <property type="entry name" value="Periplasmic binding protein-like II"/>
    <property type="match status" value="1"/>
</dbReference>
<comment type="similarity">
    <text evidence="1">Belongs to the LysR transcriptional regulatory family.</text>
</comment>
<reference evidence="6 7" key="1">
    <citation type="submission" date="2018-06" db="EMBL/GenBank/DDBJ databases">
        <title>Streptacidiphilus pinicola sp. nov., isolated from pine grove soil.</title>
        <authorList>
            <person name="Roh S.G."/>
            <person name="Park S."/>
            <person name="Kim M.-K."/>
            <person name="Yun B.-R."/>
            <person name="Park J."/>
            <person name="Kim M.J."/>
            <person name="Kim Y.S."/>
            <person name="Kim S.B."/>
        </authorList>
    </citation>
    <scope>NUCLEOTIDE SEQUENCE [LARGE SCALE GENOMIC DNA]</scope>
    <source>
        <strain evidence="6 7">MMS16-CNU450</strain>
    </source>
</reference>
<evidence type="ECO:0000313" key="6">
    <source>
        <dbReference type="EMBL" id="RAG80966.1"/>
    </source>
</evidence>
<dbReference type="GO" id="GO:0003700">
    <property type="term" value="F:DNA-binding transcription factor activity"/>
    <property type="evidence" value="ECO:0007669"/>
    <property type="project" value="InterPro"/>
</dbReference>
<dbReference type="OrthoDB" id="3171102at2"/>
<evidence type="ECO:0000313" key="7">
    <source>
        <dbReference type="Proteomes" id="UP000248889"/>
    </source>
</evidence>
<dbReference type="AlphaFoldDB" id="A0A2X0ITR3"/>
<dbReference type="SUPFAM" id="SSF46785">
    <property type="entry name" value="Winged helix' DNA-binding domain"/>
    <property type="match status" value="1"/>
</dbReference>